<gene>
    <name evidence="9" type="ORF">J3998_07005</name>
</gene>
<reference evidence="9 10" key="1">
    <citation type="submission" date="2021-03" db="EMBL/GenBank/DDBJ databases">
        <title>Thiomicrorhabdus sp.nov.,novel sulfur-oxidizing bacteria isolated from coastal sediment.</title>
        <authorList>
            <person name="Liu X."/>
        </authorList>
    </citation>
    <scope>NUCLEOTIDE SEQUENCE [LARGE SCALE GENOMIC DNA]</scope>
    <source>
        <strain evidence="9 10">6S2-11</strain>
    </source>
</reference>
<evidence type="ECO:0000313" key="9">
    <source>
        <dbReference type="EMBL" id="MBO1927324.1"/>
    </source>
</evidence>
<sequence>MNLIELTMAEIASLFLMPVLVILALMFTYAFYELGRFGFESMMRSMGRKKEQPLKRFWRKNPKADQQEVELHLLKQLEPLRLVSRIAPMLGLVATMIPMGPALMAVANGNFQEVASQLTVAFAAVIIALLAASMTFMTLSVRRRWLLEELKSLVLAKEAAKQDATAELKAA</sequence>
<evidence type="ECO:0000256" key="1">
    <source>
        <dbReference type="ARBA" id="ARBA00004651"/>
    </source>
</evidence>
<keyword evidence="10" id="KW-1185">Reference proteome</keyword>
<evidence type="ECO:0000259" key="8">
    <source>
        <dbReference type="Pfam" id="PF01618"/>
    </source>
</evidence>
<evidence type="ECO:0000256" key="5">
    <source>
        <dbReference type="ARBA" id="ARBA00023136"/>
    </source>
</evidence>
<protein>
    <submittedName>
        <fullName evidence="9">MotA/TolQ/ExbB proton channel family protein</fullName>
    </submittedName>
</protein>
<evidence type="ECO:0000256" key="7">
    <source>
        <dbReference type="SAM" id="Phobius"/>
    </source>
</evidence>
<dbReference type="Pfam" id="PF01618">
    <property type="entry name" value="MotA_ExbB"/>
    <property type="match status" value="1"/>
</dbReference>
<dbReference type="InterPro" id="IPR002898">
    <property type="entry name" value="MotA_ExbB_proton_chnl"/>
</dbReference>
<dbReference type="Proteomes" id="UP000664835">
    <property type="component" value="Unassembled WGS sequence"/>
</dbReference>
<accession>A0ABS3Q5S0</accession>
<evidence type="ECO:0000256" key="3">
    <source>
        <dbReference type="ARBA" id="ARBA00022692"/>
    </source>
</evidence>
<feature type="transmembrane region" description="Helical" evidence="7">
    <location>
        <begin position="12"/>
        <end position="32"/>
    </location>
</feature>
<comment type="caution">
    <text evidence="9">The sequence shown here is derived from an EMBL/GenBank/DDBJ whole genome shotgun (WGS) entry which is preliminary data.</text>
</comment>
<evidence type="ECO:0000256" key="6">
    <source>
        <dbReference type="RuleBase" id="RU004057"/>
    </source>
</evidence>
<keyword evidence="6" id="KW-0653">Protein transport</keyword>
<dbReference type="EMBL" id="JAGETV010000009">
    <property type="protein sequence ID" value="MBO1927324.1"/>
    <property type="molecule type" value="Genomic_DNA"/>
</dbReference>
<keyword evidence="3 7" id="KW-0812">Transmembrane</keyword>
<feature type="transmembrane region" description="Helical" evidence="7">
    <location>
        <begin position="119"/>
        <end position="141"/>
    </location>
</feature>
<comment type="similarity">
    <text evidence="6">Belongs to the exbB/tolQ family.</text>
</comment>
<keyword evidence="6" id="KW-0813">Transport</keyword>
<keyword evidence="5 7" id="KW-0472">Membrane</keyword>
<feature type="transmembrane region" description="Helical" evidence="7">
    <location>
        <begin position="86"/>
        <end position="107"/>
    </location>
</feature>
<keyword evidence="4 7" id="KW-1133">Transmembrane helix</keyword>
<evidence type="ECO:0000256" key="4">
    <source>
        <dbReference type="ARBA" id="ARBA00022989"/>
    </source>
</evidence>
<feature type="domain" description="MotA/TolQ/ExbB proton channel" evidence="8">
    <location>
        <begin position="55"/>
        <end position="140"/>
    </location>
</feature>
<evidence type="ECO:0000313" key="10">
    <source>
        <dbReference type="Proteomes" id="UP000664835"/>
    </source>
</evidence>
<dbReference type="RefSeq" id="WP_208149193.1">
    <property type="nucleotide sequence ID" value="NZ_JAGETV010000009.1"/>
</dbReference>
<keyword evidence="2" id="KW-1003">Cell membrane</keyword>
<proteinExistence type="inferred from homology"/>
<name>A0ABS3Q5S0_9GAMM</name>
<evidence type="ECO:0000256" key="2">
    <source>
        <dbReference type="ARBA" id="ARBA00022475"/>
    </source>
</evidence>
<organism evidence="9 10">
    <name type="scientific">Thiomicrorhabdus marina</name>
    <dbReference type="NCBI Taxonomy" id="2818442"/>
    <lineage>
        <taxon>Bacteria</taxon>
        <taxon>Pseudomonadati</taxon>
        <taxon>Pseudomonadota</taxon>
        <taxon>Gammaproteobacteria</taxon>
        <taxon>Thiotrichales</taxon>
        <taxon>Piscirickettsiaceae</taxon>
        <taxon>Thiomicrorhabdus</taxon>
    </lineage>
</organism>
<comment type="subcellular location">
    <subcellularLocation>
        <location evidence="1">Cell membrane</location>
        <topology evidence="1">Multi-pass membrane protein</topology>
    </subcellularLocation>
    <subcellularLocation>
        <location evidence="6">Membrane</location>
        <topology evidence="6">Multi-pass membrane protein</topology>
    </subcellularLocation>
</comment>